<keyword evidence="3 4" id="KW-0546">Nucleotide metabolism</keyword>
<reference evidence="5 6" key="1">
    <citation type="submission" date="2020-03" db="EMBL/GenBank/DDBJ databases">
        <title>Sphingomonas sp. nov., isolated from fish.</title>
        <authorList>
            <person name="Hyun D.-W."/>
            <person name="Bae J.-W."/>
        </authorList>
    </citation>
    <scope>NUCLEOTIDE SEQUENCE [LARGE SCALE GENOMIC DNA]</scope>
    <source>
        <strain evidence="5 6">HDW15B</strain>
    </source>
</reference>
<evidence type="ECO:0000256" key="4">
    <source>
        <dbReference type="HAMAP-Rule" id="MF_00528"/>
    </source>
</evidence>
<comment type="catalytic activity">
    <reaction evidence="4">
        <text>a ribonucleoside 5'-triphosphate + H2O = a ribonucleoside 5'-phosphate + diphosphate + H(+)</text>
        <dbReference type="Rhea" id="RHEA:23996"/>
        <dbReference type="ChEBI" id="CHEBI:15377"/>
        <dbReference type="ChEBI" id="CHEBI:15378"/>
        <dbReference type="ChEBI" id="CHEBI:33019"/>
        <dbReference type="ChEBI" id="CHEBI:58043"/>
        <dbReference type="ChEBI" id="CHEBI:61557"/>
        <dbReference type="EC" id="3.6.1.9"/>
    </reaction>
</comment>
<gene>
    <name evidence="5" type="primary">maf</name>
    <name evidence="5" type="ORF">G7077_07140</name>
</gene>
<dbReference type="KEGG" id="spii:G7077_07140"/>
<feature type="active site" description="Proton acceptor" evidence="4">
    <location>
        <position position="98"/>
    </location>
</feature>
<proteinExistence type="inferred from homology"/>
<dbReference type="EMBL" id="CP049869">
    <property type="protein sequence ID" value="QIK78702.1"/>
    <property type="molecule type" value="Genomic_DNA"/>
</dbReference>
<sequence length="221" mass="24198">MSDRLRTARLSPSPDWRYAGHSVFPQGYAVPLILASASSSRRAMLEAAGVPFSVQPSSVDETQMKLRLDPTEIALELAKAKALNVSGSHAGDWVIGSDSVVSVEGRVFDKPRSLDEAAEHLRLFSGKTMRLTSAVALARGGQIDWVHEETADLHVRPLSNAFIADYLSEEWPAVSFCVGVFRIEGRGVQLFNRVEGSHFTILGMPLLPLLSALRQRDQLSE</sequence>
<comment type="subcellular location">
    <subcellularLocation>
        <location evidence="4">Cytoplasm</location>
    </subcellularLocation>
</comment>
<dbReference type="SUPFAM" id="SSF52972">
    <property type="entry name" value="ITPase-like"/>
    <property type="match status" value="1"/>
</dbReference>
<evidence type="ECO:0000256" key="3">
    <source>
        <dbReference type="ARBA" id="ARBA00023080"/>
    </source>
</evidence>
<organism evidence="5 6">
    <name type="scientific">Sphingomonas piscis</name>
    <dbReference type="NCBI Taxonomy" id="2714943"/>
    <lineage>
        <taxon>Bacteria</taxon>
        <taxon>Pseudomonadati</taxon>
        <taxon>Pseudomonadota</taxon>
        <taxon>Alphaproteobacteria</taxon>
        <taxon>Sphingomonadales</taxon>
        <taxon>Sphingomonadaceae</taxon>
        <taxon>Sphingomonas</taxon>
    </lineage>
</organism>
<dbReference type="CDD" id="cd00555">
    <property type="entry name" value="Maf"/>
    <property type="match status" value="1"/>
</dbReference>
<comment type="similarity">
    <text evidence="4">Belongs to the Maf family.</text>
</comment>
<comment type="cofactor">
    <cofactor evidence="1 4">
        <name>a divalent metal cation</name>
        <dbReference type="ChEBI" id="CHEBI:60240"/>
    </cofactor>
</comment>
<dbReference type="GO" id="GO:0009117">
    <property type="term" value="P:nucleotide metabolic process"/>
    <property type="evidence" value="ECO:0007669"/>
    <property type="project" value="UniProtKB-KW"/>
</dbReference>
<comment type="caution">
    <text evidence="4">Lacks conserved residue(s) required for the propagation of feature annotation.</text>
</comment>
<dbReference type="AlphaFoldDB" id="A0A6G7YPN5"/>
<keyword evidence="6" id="KW-1185">Reference proteome</keyword>
<dbReference type="PANTHER" id="PTHR43213">
    <property type="entry name" value="BIFUNCTIONAL DTTP/UTP PYROPHOSPHATASE/METHYLTRANSFERASE PROTEIN-RELATED"/>
    <property type="match status" value="1"/>
</dbReference>
<dbReference type="NCBIfam" id="TIGR00172">
    <property type="entry name" value="maf"/>
    <property type="match status" value="1"/>
</dbReference>
<name>A0A6G7YPN5_9SPHN</name>
<keyword evidence="2 4" id="KW-0378">Hydrolase</keyword>
<evidence type="ECO:0000256" key="1">
    <source>
        <dbReference type="ARBA" id="ARBA00001968"/>
    </source>
</evidence>
<dbReference type="GO" id="GO:0047429">
    <property type="term" value="F:nucleoside triphosphate diphosphatase activity"/>
    <property type="evidence" value="ECO:0007669"/>
    <property type="project" value="UniProtKB-EC"/>
</dbReference>
<comment type="function">
    <text evidence="4">Nucleoside triphosphate pyrophosphatase. May have a dual role in cell division arrest and in preventing the incorporation of modified nucleotides into cellular nucleic acids.</text>
</comment>
<dbReference type="InterPro" id="IPR029001">
    <property type="entry name" value="ITPase-like_fam"/>
</dbReference>
<protein>
    <recommendedName>
        <fullName evidence="4">Nucleoside triphosphate pyrophosphatase</fullName>
        <ecNumber evidence="4">3.6.1.9</ecNumber>
    </recommendedName>
    <alternativeName>
        <fullName evidence="4">Nucleotide pyrophosphatase</fullName>
        <shortName evidence="4">Nucleotide PPase</shortName>
    </alternativeName>
</protein>
<dbReference type="InterPro" id="IPR003697">
    <property type="entry name" value="Maf-like"/>
</dbReference>
<dbReference type="EC" id="3.6.1.9" evidence="4"/>
<comment type="catalytic activity">
    <reaction evidence="4">
        <text>a 2'-deoxyribonucleoside 5'-triphosphate + H2O = a 2'-deoxyribonucleoside 5'-phosphate + diphosphate + H(+)</text>
        <dbReference type="Rhea" id="RHEA:44644"/>
        <dbReference type="ChEBI" id="CHEBI:15377"/>
        <dbReference type="ChEBI" id="CHEBI:15378"/>
        <dbReference type="ChEBI" id="CHEBI:33019"/>
        <dbReference type="ChEBI" id="CHEBI:61560"/>
        <dbReference type="ChEBI" id="CHEBI:65317"/>
        <dbReference type="EC" id="3.6.1.9"/>
    </reaction>
</comment>
<dbReference type="Gene3D" id="3.90.950.10">
    <property type="match status" value="1"/>
</dbReference>
<dbReference type="PANTHER" id="PTHR43213:SF5">
    <property type="entry name" value="BIFUNCTIONAL DTTP_UTP PYROPHOSPHATASE_METHYLTRANSFERASE PROTEIN-RELATED"/>
    <property type="match status" value="1"/>
</dbReference>
<dbReference type="PIRSF" id="PIRSF006305">
    <property type="entry name" value="Maf"/>
    <property type="match status" value="1"/>
</dbReference>
<evidence type="ECO:0000256" key="2">
    <source>
        <dbReference type="ARBA" id="ARBA00022801"/>
    </source>
</evidence>
<evidence type="ECO:0000313" key="5">
    <source>
        <dbReference type="EMBL" id="QIK78702.1"/>
    </source>
</evidence>
<dbReference type="Pfam" id="PF02545">
    <property type="entry name" value="Maf"/>
    <property type="match status" value="1"/>
</dbReference>
<dbReference type="Proteomes" id="UP000503222">
    <property type="component" value="Chromosome"/>
</dbReference>
<evidence type="ECO:0000313" key="6">
    <source>
        <dbReference type="Proteomes" id="UP000503222"/>
    </source>
</evidence>
<accession>A0A6G7YPN5</accession>
<keyword evidence="4" id="KW-0963">Cytoplasm</keyword>
<dbReference type="HAMAP" id="MF_00528">
    <property type="entry name" value="Maf"/>
    <property type="match status" value="1"/>
</dbReference>
<dbReference type="GO" id="GO:0005737">
    <property type="term" value="C:cytoplasm"/>
    <property type="evidence" value="ECO:0007669"/>
    <property type="project" value="UniProtKB-SubCell"/>
</dbReference>